<dbReference type="AlphaFoldDB" id="A0AAP0LY34"/>
<keyword evidence="2" id="KW-1185">Reference proteome</keyword>
<name>A0AAP0LY34_9ROSI</name>
<organism evidence="1 2">
    <name type="scientific">Citrus x changshan-huyou</name>
    <dbReference type="NCBI Taxonomy" id="2935761"/>
    <lineage>
        <taxon>Eukaryota</taxon>
        <taxon>Viridiplantae</taxon>
        <taxon>Streptophyta</taxon>
        <taxon>Embryophyta</taxon>
        <taxon>Tracheophyta</taxon>
        <taxon>Spermatophyta</taxon>
        <taxon>Magnoliopsida</taxon>
        <taxon>eudicotyledons</taxon>
        <taxon>Gunneridae</taxon>
        <taxon>Pentapetalae</taxon>
        <taxon>rosids</taxon>
        <taxon>malvids</taxon>
        <taxon>Sapindales</taxon>
        <taxon>Rutaceae</taxon>
        <taxon>Aurantioideae</taxon>
        <taxon>Citrus</taxon>
    </lineage>
</organism>
<evidence type="ECO:0000313" key="1">
    <source>
        <dbReference type="EMBL" id="KAK9189163.1"/>
    </source>
</evidence>
<dbReference type="Proteomes" id="UP001428341">
    <property type="component" value="Unassembled WGS sequence"/>
</dbReference>
<dbReference type="EMBL" id="JBCGBO010000007">
    <property type="protein sequence ID" value="KAK9189163.1"/>
    <property type="molecule type" value="Genomic_DNA"/>
</dbReference>
<comment type="caution">
    <text evidence="1">The sequence shown here is derived from an EMBL/GenBank/DDBJ whole genome shotgun (WGS) entry which is preliminary data.</text>
</comment>
<sequence length="97" mass="11510">MLKKQRTSKNQSTQIDEHPKIETFALLLLPVVDDDQKKRIKSTTIYELRCDIGGEFHAWKQKIKKGRKDRQHVYSSEDPSLLNWTVRILRSFEDPKE</sequence>
<reference evidence="1 2" key="1">
    <citation type="submission" date="2024-05" db="EMBL/GenBank/DDBJ databases">
        <title>Haplotype-resolved chromosome-level genome assembly of Huyou (Citrus changshanensis).</title>
        <authorList>
            <person name="Miao C."/>
            <person name="Chen W."/>
            <person name="Wu Y."/>
            <person name="Wang L."/>
            <person name="Zhao S."/>
            <person name="Grierson D."/>
            <person name="Xu C."/>
            <person name="Chen K."/>
        </authorList>
    </citation>
    <scope>NUCLEOTIDE SEQUENCE [LARGE SCALE GENOMIC DNA]</scope>
    <source>
        <strain evidence="1">01-14</strain>
        <tissue evidence="1">Leaf</tissue>
    </source>
</reference>
<protein>
    <submittedName>
        <fullName evidence="1">Uncharacterized protein</fullName>
    </submittedName>
</protein>
<proteinExistence type="predicted"/>
<evidence type="ECO:0000313" key="2">
    <source>
        <dbReference type="Proteomes" id="UP001428341"/>
    </source>
</evidence>
<gene>
    <name evidence="1" type="ORF">WN944_020569</name>
</gene>
<accession>A0AAP0LY34</accession>